<dbReference type="AlphaFoldDB" id="A0A4U5N2P4"/>
<reference evidence="1 2" key="2">
    <citation type="journal article" date="2019" name="G3 (Bethesda)">
        <title>Hybrid Assembly of the Genome of the Entomopathogenic Nematode Steinernema carpocapsae Identifies the X-Chromosome.</title>
        <authorList>
            <person name="Serra L."/>
            <person name="Macchietto M."/>
            <person name="Macias-Munoz A."/>
            <person name="McGill C.J."/>
            <person name="Rodriguez I.M."/>
            <person name="Rodriguez B."/>
            <person name="Murad R."/>
            <person name="Mortazavi A."/>
        </authorList>
    </citation>
    <scope>NUCLEOTIDE SEQUENCE [LARGE SCALE GENOMIC DNA]</scope>
    <source>
        <strain evidence="1 2">ALL</strain>
    </source>
</reference>
<accession>A0A4U5N2P4</accession>
<name>A0A4U5N2P4_STECR</name>
<dbReference type="EMBL" id="AZBU02000005">
    <property type="protein sequence ID" value="TKR76548.1"/>
    <property type="molecule type" value="Genomic_DNA"/>
</dbReference>
<protein>
    <submittedName>
        <fullName evidence="1">Uncharacterized protein</fullName>
    </submittedName>
</protein>
<evidence type="ECO:0000313" key="1">
    <source>
        <dbReference type="EMBL" id="TKR76548.1"/>
    </source>
</evidence>
<comment type="caution">
    <text evidence="1">The sequence shown here is derived from an EMBL/GenBank/DDBJ whole genome shotgun (WGS) entry which is preliminary data.</text>
</comment>
<proteinExistence type="predicted"/>
<organism evidence="1 2">
    <name type="scientific">Steinernema carpocapsae</name>
    <name type="common">Entomopathogenic nematode</name>
    <dbReference type="NCBI Taxonomy" id="34508"/>
    <lineage>
        <taxon>Eukaryota</taxon>
        <taxon>Metazoa</taxon>
        <taxon>Ecdysozoa</taxon>
        <taxon>Nematoda</taxon>
        <taxon>Chromadorea</taxon>
        <taxon>Rhabditida</taxon>
        <taxon>Tylenchina</taxon>
        <taxon>Panagrolaimomorpha</taxon>
        <taxon>Strongyloidoidea</taxon>
        <taxon>Steinernematidae</taxon>
        <taxon>Steinernema</taxon>
    </lineage>
</organism>
<dbReference type="Proteomes" id="UP000298663">
    <property type="component" value="Unassembled WGS sequence"/>
</dbReference>
<reference evidence="1 2" key="1">
    <citation type="journal article" date="2015" name="Genome Biol.">
        <title>Comparative genomics of Steinernema reveals deeply conserved gene regulatory networks.</title>
        <authorList>
            <person name="Dillman A.R."/>
            <person name="Macchietto M."/>
            <person name="Porter C.F."/>
            <person name="Rogers A."/>
            <person name="Williams B."/>
            <person name="Antoshechkin I."/>
            <person name="Lee M.M."/>
            <person name="Goodwin Z."/>
            <person name="Lu X."/>
            <person name="Lewis E.E."/>
            <person name="Goodrich-Blair H."/>
            <person name="Stock S.P."/>
            <person name="Adams B.J."/>
            <person name="Sternberg P.W."/>
            <person name="Mortazavi A."/>
        </authorList>
    </citation>
    <scope>NUCLEOTIDE SEQUENCE [LARGE SCALE GENOMIC DNA]</scope>
    <source>
        <strain evidence="1 2">ALL</strain>
    </source>
</reference>
<gene>
    <name evidence="1" type="ORF">L596_017669</name>
</gene>
<evidence type="ECO:0000313" key="2">
    <source>
        <dbReference type="Proteomes" id="UP000298663"/>
    </source>
</evidence>
<keyword evidence="2" id="KW-1185">Reference proteome</keyword>
<sequence length="109" mass="12682">MMPPSLASVKDLVDKLFDSVEMKMMEIKTSARKPPAVTYASFKTDHDCAPLRRYNGITLQYTCFAYGEERQRKLRTFWKRHISPSQFSWFCALCQEATDLWRLAVAPIL</sequence>